<accession>V2TSN2</accession>
<dbReference type="RefSeq" id="WP_023272704.1">
    <property type="nucleotide sequence ID" value="NZ_KI530712.1"/>
</dbReference>
<dbReference type="eggNOG" id="COG0667">
    <property type="taxonomic scope" value="Bacteria"/>
</dbReference>
<protein>
    <recommendedName>
        <fullName evidence="3">EcsC family protein</fullName>
    </recommendedName>
</protein>
<dbReference type="HOGENOM" id="CLU_042003_0_0_6"/>
<comment type="caution">
    <text evidence="1">The sequence shown here is derived from an EMBL/GenBank/DDBJ whole genome shotgun (WGS) entry which is preliminary data.</text>
</comment>
<dbReference type="InterPro" id="IPR024787">
    <property type="entry name" value="EcsC"/>
</dbReference>
<dbReference type="STRING" id="1392540.P256_01127"/>
<dbReference type="AlphaFoldDB" id="V2TSN2"/>
<reference evidence="1 2" key="1">
    <citation type="submission" date="2013-10" db="EMBL/GenBank/DDBJ databases">
        <title>The Genome Sequence of Acinetobacter nectaris CIP 110549.</title>
        <authorList>
            <consortium name="The Broad Institute Genomics Platform"/>
            <consortium name="The Broad Institute Genome Sequencing Center for Infectious Disease"/>
            <person name="Cerqueira G."/>
            <person name="Feldgarden M."/>
            <person name="Courvalin P."/>
            <person name="Grillot-Courvalin C."/>
            <person name="Clermont D."/>
            <person name="Rocha E."/>
            <person name="Yoon E.-J."/>
            <person name="Nemec A."/>
            <person name="Young S.K."/>
            <person name="Zeng Q."/>
            <person name="Gargeya S."/>
            <person name="Fitzgerald M."/>
            <person name="Abouelleil A."/>
            <person name="Alvarado L."/>
            <person name="Berlin A.M."/>
            <person name="Chapman S.B."/>
            <person name="Gainer-Dewar J."/>
            <person name="Goldberg J."/>
            <person name="Gnerre S."/>
            <person name="Griggs A."/>
            <person name="Gujja S."/>
            <person name="Hansen M."/>
            <person name="Howarth C."/>
            <person name="Imamovic A."/>
            <person name="Ireland A."/>
            <person name="Larimer J."/>
            <person name="McCowan C."/>
            <person name="Murphy C."/>
            <person name="Pearson M."/>
            <person name="Poon T.W."/>
            <person name="Priest M."/>
            <person name="Roberts A."/>
            <person name="Saif S."/>
            <person name="Shea T."/>
            <person name="Sykes S."/>
            <person name="Wortman J."/>
            <person name="Nusbaum C."/>
            <person name="Birren B."/>
        </authorList>
    </citation>
    <scope>NUCLEOTIDE SEQUENCE [LARGE SCALE GENOMIC DNA]</scope>
    <source>
        <strain evidence="1 2">CIP 110549</strain>
    </source>
</reference>
<evidence type="ECO:0008006" key="3">
    <source>
        <dbReference type="Google" id="ProtNLM"/>
    </source>
</evidence>
<evidence type="ECO:0000313" key="2">
    <source>
        <dbReference type="Proteomes" id="UP000023785"/>
    </source>
</evidence>
<keyword evidence="2" id="KW-1185">Reference proteome</keyword>
<gene>
    <name evidence="1" type="ORF">P256_01127</name>
</gene>
<evidence type="ECO:0000313" key="1">
    <source>
        <dbReference type="EMBL" id="ESK40672.1"/>
    </source>
</evidence>
<proteinExistence type="predicted"/>
<name>V2TSN2_9GAMM</name>
<dbReference type="Pfam" id="PF12787">
    <property type="entry name" value="EcsC"/>
    <property type="match status" value="1"/>
</dbReference>
<dbReference type="EMBL" id="AYER01000003">
    <property type="protein sequence ID" value="ESK40672.1"/>
    <property type="molecule type" value="Genomic_DNA"/>
</dbReference>
<dbReference type="Proteomes" id="UP000023785">
    <property type="component" value="Unassembled WGS sequence"/>
</dbReference>
<sequence length="335" mass="37294">MPKIGNNPSFKPLHQIFGVAKKLSQATLDKVNGQKNQVNVAIQSKESRSTSNTTHADKPQMMMRQYIPDFSQRVLGRHYSPVVKVAGFLSPIGGDQAADYLFKQVNQIAEKLSSTENVMAEAGVKSLDTLKDDIFRAGRVSQALIEQNKWIASIQGGVCAPLGVVGMGLDIPVSLILVLKTVYQTGRAYGFELNINDQEIIQFIFQQIPLEKNLEKQSLLLLIRAISSALETQDIQKLQTFVGSQEDLAWVSNLFKEQSIQWDWLAKVPKISMLSKSSPFVMAGVGAVYSWKLIEQVGQHSQHIFSIARDYILTHPTESCSILEAYQRSVKSIKN</sequence>
<organism evidence="1 2">
    <name type="scientific">Acinetobacter nectaris CIP 110549</name>
    <dbReference type="NCBI Taxonomy" id="1392540"/>
    <lineage>
        <taxon>Bacteria</taxon>
        <taxon>Pseudomonadati</taxon>
        <taxon>Pseudomonadota</taxon>
        <taxon>Gammaproteobacteria</taxon>
        <taxon>Moraxellales</taxon>
        <taxon>Moraxellaceae</taxon>
        <taxon>Acinetobacter</taxon>
    </lineage>
</organism>
<dbReference type="PATRIC" id="fig|1392540.3.peg.1093"/>